<keyword evidence="1" id="KW-1133">Transmembrane helix</keyword>
<dbReference type="Proteomes" id="UP000602057">
    <property type="component" value="Unassembled WGS sequence"/>
</dbReference>
<feature type="transmembrane region" description="Helical" evidence="1">
    <location>
        <begin position="126"/>
        <end position="145"/>
    </location>
</feature>
<dbReference type="EMBL" id="JACVXC010000001">
    <property type="protein sequence ID" value="MBD0833957.1"/>
    <property type="molecule type" value="Genomic_DNA"/>
</dbReference>
<evidence type="ECO:0000313" key="2">
    <source>
        <dbReference type="EMBL" id="MBD0833957.1"/>
    </source>
</evidence>
<name>A0A8J6UA24_9FLAO</name>
<feature type="transmembrane region" description="Helical" evidence="1">
    <location>
        <begin position="12"/>
        <end position="37"/>
    </location>
</feature>
<organism evidence="2 3">
    <name type="scientific">Aestuariibaculum suncheonense</name>
    <dbReference type="NCBI Taxonomy" id="1028745"/>
    <lineage>
        <taxon>Bacteria</taxon>
        <taxon>Pseudomonadati</taxon>
        <taxon>Bacteroidota</taxon>
        <taxon>Flavobacteriia</taxon>
        <taxon>Flavobacteriales</taxon>
        <taxon>Flavobacteriaceae</taxon>
    </lineage>
</organism>
<reference evidence="2" key="2">
    <citation type="submission" date="2020-09" db="EMBL/GenBank/DDBJ databases">
        <authorList>
            <person name="Wu Z."/>
        </authorList>
    </citation>
    <scope>NUCLEOTIDE SEQUENCE</scope>
    <source>
        <strain evidence="2">SC17</strain>
    </source>
</reference>
<sequence length="189" mass="21728">MTKNVLLKMTIAICNILKSLLVFSFLGLTFLFIYIQIDKSPFDKGTFNFETNSGGYSLITKWKDKSVEDYSQIYKLNKIKTTSLYIMYLKMTGILVVLFFCIKEFLKVIKSVKKVETFGLGNVKSFRRIGVLILIYSFLTSYYYIGFEQGGISKLSIPFVPLFLVLLSFVMAEIFKEGVLLKQENDLTI</sequence>
<dbReference type="InterPro" id="IPR021354">
    <property type="entry name" value="DUF2975"/>
</dbReference>
<dbReference type="Pfam" id="PF11188">
    <property type="entry name" value="DUF2975"/>
    <property type="match status" value="1"/>
</dbReference>
<reference evidence="2" key="1">
    <citation type="journal article" date="2013" name="Int. J. Syst. Evol. Microbiol.">
        <title>Aestuariibaculum suncheonense gen. nov., sp. nov., a marine bacterium of the family Flavobacteriaceae isolated from a tidal flat and emended descriptions of the genera Gaetbulibacter and Tamlana.</title>
        <authorList>
            <person name="Jeong S.H."/>
            <person name="Park M.S."/>
            <person name="Jin H.M."/>
            <person name="Lee K."/>
            <person name="Park W."/>
            <person name="Jeon C.O."/>
        </authorList>
    </citation>
    <scope>NUCLEOTIDE SEQUENCE</scope>
    <source>
        <strain evidence="2">SC17</strain>
    </source>
</reference>
<gene>
    <name evidence="2" type="ORF">ICJ84_00765</name>
</gene>
<accession>A0A8J6UA24</accession>
<keyword evidence="3" id="KW-1185">Reference proteome</keyword>
<feature type="transmembrane region" description="Helical" evidence="1">
    <location>
        <begin position="85"/>
        <end position="106"/>
    </location>
</feature>
<keyword evidence="1" id="KW-0472">Membrane</keyword>
<feature type="transmembrane region" description="Helical" evidence="1">
    <location>
        <begin position="157"/>
        <end position="175"/>
    </location>
</feature>
<evidence type="ECO:0000256" key="1">
    <source>
        <dbReference type="SAM" id="Phobius"/>
    </source>
</evidence>
<protein>
    <submittedName>
        <fullName evidence="2">DUF2975 domain-containing protein</fullName>
    </submittedName>
</protein>
<proteinExistence type="predicted"/>
<dbReference type="AlphaFoldDB" id="A0A8J6UA24"/>
<evidence type="ECO:0000313" key="3">
    <source>
        <dbReference type="Proteomes" id="UP000602057"/>
    </source>
</evidence>
<keyword evidence="1" id="KW-0812">Transmembrane</keyword>
<comment type="caution">
    <text evidence="2">The sequence shown here is derived from an EMBL/GenBank/DDBJ whole genome shotgun (WGS) entry which is preliminary data.</text>
</comment>
<dbReference type="RefSeq" id="WP_188214453.1">
    <property type="nucleotide sequence ID" value="NZ_BAABGH010000004.1"/>
</dbReference>